<dbReference type="AlphaFoldDB" id="A0A9W9V4N2"/>
<evidence type="ECO:0000256" key="1">
    <source>
        <dbReference type="ARBA" id="ARBA00007992"/>
    </source>
</evidence>
<dbReference type="SUPFAM" id="SSF54373">
    <property type="entry name" value="FAD-linked reductases, C-terminal domain"/>
    <property type="match status" value="1"/>
</dbReference>
<comment type="caution">
    <text evidence="7">The sequence shown here is derived from an EMBL/GenBank/DDBJ whole genome shotgun (WGS) entry which is preliminary data.</text>
</comment>
<evidence type="ECO:0000259" key="6">
    <source>
        <dbReference type="Pfam" id="PF01494"/>
    </source>
</evidence>
<dbReference type="InterPro" id="IPR002938">
    <property type="entry name" value="FAD-bd"/>
</dbReference>
<keyword evidence="4" id="KW-0560">Oxidoreductase</keyword>
<organism evidence="7 8">
    <name type="scientific">Penicillium cataractarum</name>
    <dbReference type="NCBI Taxonomy" id="2100454"/>
    <lineage>
        <taxon>Eukaryota</taxon>
        <taxon>Fungi</taxon>
        <taxon>Dikarya</taxon>
        <taxon>Ascomycota</taxon>
        <taxon>Pezizomycotina</taxon>
        <taxon>Eurotiomycetes</taxon>
        <taxon>Eurotiomycetidae</taxon>
        <taxon>Eurotiales</taxon>
        <taxon>Aspergillaceae</taxon>
        <taxon>Penicillium</taxon>
    </lineage>
</organism>
<keyword evidence="2" id="KW-0285">Flavoprotein</keyword>
<reference evidence="7" key="2">
    <citation type="journal article" date="2023" name="IMA Fungus">
        <title>Comparative genomic study of the Penicillium genus elucidates a diverse pangenome and 15 lateral gene transfer events.</title>
        <authorList>
            <person name="Petersen C."/>
            <person name="Sorensen T."/>
            <person name="Nielsen M.R."/>
            <person name="Sondergaard T.E."/>
            <person name="Sorensen J.L."/>
            <person name="Fitzpatrick D.A."/>
            <person name="Frisvad J.C."/>
            <person name="Nielsen K.L."/>
        </authorList>
    </citation>
    <scope>NUCLEOTIDE SEQUENCE</scope>
    <source>
        <strain evidence="7">IBT 29864</strain>
    </source>
</reference>
<dbReference type="GO" id="GO:0071949">
    <property type="term" value="F:FAD binding"/>
    <property type="evidence" value="ECO:0007669"/>
    <property type="project" value="InterPro"/>
</dbReference>
<dbReference type="InterPro" id="IPR050493">
    <property type="entry name" value="FAD-dep_Monooxygenase_BioMet"/>
</dbReference>
<reference evidence="7" key="1">
    <citation type="submission" date="2022-11" db="EMBL/GenBank/DDBJ databases">
        <authorList>
            <person name="Petersen C."/>
        </authorList>
    </citation>
    <scope>NUCLEOTIDE SEQUENCE</scope>
    <source>
        <strain evidence="7">IBT 29864</strain>
    </source>
</reference>
<dbReference type="PANTHER" id="PTHR13789">
    <property type="entry name" value="MONOOXYGENASE"/>
    <property type="match status" value="1"/>
</dbReference>
<dbReference type="Proteomes" id="UP001147782">
    <property type="component" value="Unassembled WGS sequence"/>
</dbReference>
<keyword evidence="5" id="KW-0503">Monooxygenase</keyword>
<dbReference type="Pfam" id="PF01494">
    <property type="entry name" value="FAD_binding_3"/>
    <property type="match status" value="1"/>
</dbReference>
<evidence type="ECO:0000313" key="8">
    <source>
        <dbReference type="Proteomes" id="UP001147782"/>
    </source>
</evidence>
<evidence type="ECO:0000256" key="2">
    <source>
        <dbReference type="ARBA" id="ARBA00022630"/>
    </source>
</evidence>
<evidence type="ECO:0000256" key="4">
    <source>
        <dbReference type="ARBA" id="ARBA00023002"/>
    </source>
</evidence>
<dbReference type="SUPFAM" id="SSF51905">
    <property type="entry name" value="FAD/NAD(P)-binding domain"/>
    <property type="match status" value="1"/>
</dbReference>
<dbReference type="Gene3D" id="3.50.50.60">
    <property type="entry name" value="FAD/NAD(P)-binding domain"/>
    <property type="match status" value="1"/>
</dbReference>
<name>A0A9W9V4N2_9EURO</name>
<dbReference type="OrthoDB" id="1878542at2759"/>
<accession>A0A9W9V4N2</accession>
<keyword evidence="3" id="KW-0274">FAD</keyword>
<feature type="domain" description="FAD-binding" evidence="6">
    <location>
        <begin position="8"/>
        <end position="188"/>
    </location>
</feature>
<dbReference type="PRINTS" id="PR00420">
    <property type="entry name" value="RNGMNOXGNASE"/>
</dbReference>
<protein>
    <submittedName>
        <fullName evidence="7">FAD/NAD(P)-binding domain-containing protein</fullName>
    </submittedName>
</protein>
<dbReference type="GO" id="GO:0004497">
    <property type="term" value="F:monooxygenase activity"/>
    <property type="evidence" value="ECO:0007669"/>
    <property type="project" value="UniProtKB-KW"/>
</dbReference>
<dbReference type="GeneID" id="81440420"/>
<gene>
    <name evidence="7" type="ORF">N7496_008322</name>
</gene>
<proteinExistence type="inferred from homology"/>
<dbReference type="PANTHER" id="PTHR13789:SF147">
    <property type="entry name" value="PUTATIVE (AFU_ORTHOLOGUE AFUA_2G01950)-RELATED"/>
    <property type="match status" value="1"/>
</dbReference>
<evidence type="ECO:0000256" key="3">
    <source>
        <dbReference type="ARBA" id="ARBA00022827"/>
    </source>
</evidence>
<dbReference type="EMBL" id="JAPZBS010000007">
    <property type="protein sequence ID" value="KAJ5368562.1"/>
    <property type="molecule type" value="Genomic_DNA"/>
</dbReference>
<dbReference type="RefSeq" id="XP_056553304.1">
    <property type="nucleotide sequence ID" value="XM_056701241.1"/>
</dbReference>
<evidence type="ECO:0000256" key="5">
    <source>
        <dbReference type="ARBA" id="ARBA00023033"/>
    </source>
</evidence>
<comment type="similarity">
    <text evidence="1">Belongs to the paxM FAD-dependent monooxygenase family.</text>
</comment>
<sequence length="439" mass="47733">MHAVVQDLEICIIGAGIGGTTTALALAKQGFRNVTVYERAPALGFVGAGIQMAPNMARILTKLGVWEPIADDGVAMEFYSIREGATGKNMGLVDCSNIEKDYGYRQTGGHRATLVNNLYDGCVKSGVKFCFGSSIDTTLDFTGRPTFTVTTEDGQSRQVQCDILLGADGIKSQTRVALLKHLNVTAGVRETGQAAYRIMLTRDQMKHDPELLALLDGNETIRWIGEKRHIVAYPISQRSIYNISTTQPDVNFAAEASATYTTKGSKKAMLSVYGDFCPLVLRMLDLAPDEEIVEWKLHVHDPLPTWVYGSFALIGDACHPTLPHLGQGAAQAVEDGAVLSIFLAALPDASPININKALVAYERARKTRAETLVNLAAESSRELHLGVGKAREERDRQFAAMKTGVPGKVPDKVMDVDVHRMTYGFDCMQDARVKAVSVL</sequence>
<evidence type="ECO:0000313" key="7">
    <source>
        <dbReference type="EMBL" id="KAJ5368562.1"/>
    </source>
</evidence>
<dbReference type="InterPro" id="IPR036188">
    <property type="entry name" value="FAD/NAD-bd_sf"/>
</dbReference>
<dbReference type="FunFam" id="3.50.50.60:FF:000115">
    <property type="entry name" value="Salicylate hydroxylase, putative"/>
    <property type="match status" value="1"/>
</dbReference>
<keyword evidence="8" id="KW-1185">Reference proteome</keyword>